<dbReference type="InterPro" id="IPR004839">
    <property type="entry name" value="Aminotransferase_I/II_large"/>
</dbReference>
<dbReference type="SUPFAM" id="SSF53383">
    <property type="entry name" value="PLP-dependent transferases"/>
    <property type="match status" value="1"/>
</dbReference>
<dbReference type="GO" id="GO:0030170">
    <property type="term" value="F:pyridoxal phosphate binding"/>
    <property type="evidence" value="ECO:0007669"/>
    <property type="project" value="InterPro"/>
</dbReference>
<dbReference type="EMBL" id="JAMRYM010000003">
    <property type="protein sequence ID" value="MCM6761241.1"/>
    <property type="molecule type" value="Genomic_DNA"/>
</dbReference>
<proteinExistence type="inferred from homology"/>
<dbReference type="InterPro" id="IPR015424">
    <property type="entry name" value="PyrdxlP-dep_Trfase"/>
</dbReference>
<dbReference type="Gene3D" id="3.90.1150.10">
    <property type="entry name" value="Aspartate Aminotransferase, domain 1"/>
    <property type="match status" value="1"/>
</dbReference>
<gene>
    <name evidence="7" type="ORF">NB037_02305</name>
</gene>
<keyword evidence="8" id="KW-1185">Reference proteome</keyword>
<comment type="similarity">
    <text evidence="5">Belongs to the class-II pyridoxal-phosphate-dependent aminotransferase family. MalY/PatB cystathionine beta-lyase subfamily.</text>
</comment>
<dbReference type="CDD" id="cd00609">
    <property type="entry name" value="AAT_like"/>
    <property type="match status" value="1"/>
</dbReference>
<comment type="caution">
    <text evidence="7">The sequence shown here is derived from an EMBL/GenBank/DDBJ whole genome shotgun (WGS) entry which is preliminary data.</text>
</comment>
<evidence type="ECO:0000256" key="4">
    <source>
        <dbReference type="ARBA" id="ARBA00023239"/>
    </source>
</evidence>
<dbReference type="EC" id="4.4.1.13" evidence="2"/>
<reference evidence="7" key="1">
    <citation type="submission" date="2022-06" db="EMBL/GenBank/DDBJ databases">
        <title>Whole genome shotgun sequencing (WGS) of Rathayibacter sp. ZW T2_19, isolated from stored onions (Allium cepa).</title>
        <authorList>
            <person name="Stoll D.A."/>
            <person name="Huch M."/>
        </authorList>
    </citation>
    <scope>NUCLEOTIDE SEQUENCE</scope>
    <source>
        <strain evidence="7">ZW T2_19</strain>
    </source>
</reference>
<dbReference type="Pfam" id="PF00155">
    <property type="entry name" value="Aminotran_1_2"/>
    <property type="match status" value="1"/>
</dbReference>
<evidence type="ECO:0000313" key="8">
    <source>
        <dbReference type="Proteomes" id="UP001155240"/>
    </source>
</evidence>
<dbReference type="AlphaFoldDB" id="A0A9X2DW05"/>
<keyword evidence="7" id="KW-0808">Transferase</keyword>
<dbReference type="Proteomes" id="UP001155240">
    <property type="component" value="Unassembled WGS sequence"/>
</dbReference>
<dbReference type="PANTHER" id="PTHR43525:SF2">
    <property type="entry name" value="CYSTATHIONINE BETA-LYASE-RELATED"/>
    <property type="match status" value="1"/>
</dbReference>
<dbReference type="RefSeq" id="WP_251943269.1">
    <property type="nucleotide sequence ID" value="NZ_JAMRYM010000003.1"/>
</dbReference>
<dbReference type="GO" id="GO:0008483">
    <property type="term" value="F:transaminase activity"/>
    <property type="evidence" value="ECO:0007669"/>
    <property type="project" value="UniProtKB-KW"/>
</dbReference>
<dbReference type="InterPro" id="IPR051798">
    <property type="entry name" value="Class-II_PLP-Dep_Aminotrans"/>
</dbReference>
<organism evidence="7 8">
    <name type="scientific">Rathayibacter rubneri</name>
    <dbReference type="NCBI Taxonomy" id="2950106"/>
    <lineage>
        <taxon>Bacteria</taxon>
        <taxon>Bacillati</taxon>
        <taxon>Actinomycetota</taxon>
        <taxon>Actinomycetes</taxon>
        <taxon>Micrococcales</taxon>
        <taxon>Microbacteriaceae</taxon>
        <taxon>Rathayibacter</taxon>
    </lineage>
</organism>
<evidence type="ECO:0000256" key="1">
    <source>
        <dbReference type="ARBA" id="ARBA00001933"/>
    </source>
</evidence>
<dbReference type="InterPro" id="IPR015422">
    <property type="entry name" value="PyrdxlP-dep_Trfase_small"/>
</dbReference>
<evidence type="ECO:0000256" key="2">
    <source>
        <dbReference type="ARBA" id="ARBA00012224"/>
    </source>
</evidence>
<dbReference type="InterPro" id="IPR015421">
    <property type="entry name" value="PyrdxlP-dep_Trfase_major"/>
</dbReference>
<dbReference type="Gene3D" id="3.40.640.10">
    <property type="entry name" value="Type I PLP-dependent aspartate aminotransferase-like (Major domain)"/>
    <property type="match status" value="1"/>
</dbReference>
<name>A0A9X2DW05_9MICO</name>
<evidence type="ECO:0000313" key="7">
    <source>
        <dbReference type="EMBL" id="MCM6761241.1"/>
    </source>
</evidence>
<keyword evidence="4" id="KW-0456">Lyase</keyword>
<keyword evidence="3" id="KW-0663">Pyridoxal phosphate</keyword>
<protein>
    <recommendedName>
        <fullName evidence="2">cysteine-S-conjugate beta-lyase</fullName>
        <ecNumber evidence="2">4.4.1.13</ecNumber>
    </recommendedName>
</protein>
<comment type="cofactor">
    <cofactor evidence="1">
        <name>pyridoxal 5'-phosphate</name>
        <dbReference type="ChEBI" id="CHEBI:597326"/>
    </cofactor>
</comment>
<evidence type="ECO:0000256" key="3">
    <source>
        <dbReference type="ARBA" id="ARBA00022898"/>
    </source>
</evidence>
<feature type="domain" description="Aminotransferase class I/classII large" evidence="6">
    <location>
        <begin position="97"/>
        <end position="383"/>
    </location>
</feature>
<dbReference type="PANTHER" id="PTHR43525">
    <property type="entry name" value="PROTEIN MALY"/>
    <property type="match status" value="1"/>
</dbReference>
<keyword evidence="7" id="KW-0032">Aminotransferase</keyword>
<evidence type="ECO:0000256" key="5">
    <source>
        <dbReference type="ARBA" id="ARBA00037974"/>
    </source>
</evidence>
<dbReference type="GO" id="GO:0047804">
    <property type="term" value="F:cysteine-S-conjugate beta-lyase activity"/>
    <property type="evidence" value="ECO:0007669"/>
    <property type="project" value="UniProtKB-EC"/>
</dbReference>
<sequence length="401" mass="43372">MTVNPLTELSLIQLQERTSMKWRTHPADVLPLWVAEMDVPLAPPIKRALDRALSRGDTGYAYGGEYAQAVSDFASERWGWNGLGVERTALVPDVMMGIVEVLRLISSVDDTVVVAAPVYAPFYAFVVHSGRRVLEAALSSDGRLDAATLEDAFEKARQRCDRPVFLLCNPHNPTGTVHRRAELEMVARLAGQYGVRVVSDEIHAPVVLAGAQFVPYLSIEGSDDAFALLSATKGWNLAGLKAALLVAGPAARSDLEKLPEEVSHGPSHLGVIAHSAAFAEGGAWLDDLLRGLEVNRELLTALVEEHLPGAVLRRPEGTYLAWLDCSALELESGGVSRGIDPAVVTELAGPARFFLERARVALSSGHVFGSGGEGRLRVNFATRPDLLTLAFERMGHALRHR</sequence>
<accession>A0A9X2DW05</accession>
<evidence type="ECO:0000259" key="6">
    <source>
        <dbReference type="Pfam" id="PF00155"/>
    </source>
</evidence>